<dbReference type="Pfam" id="PF01243">
    <property type="entry name" value="PNPOx_N"/>
    <property type="match status" value="1"/>
</dbReference>
<feature type="domain" description="Pyridoxamine 5'-phosphate oxidase N-terminal" evidence="1">
    <location>
        <begin position="9"/>
        <end position="137"/>
    </location>
</feature>
<dbReference type="OrthoDB" id="539398at2759"/>
<proteinExistence type="predicted"/>
<keyword evidence="3" id="KW-1185">Reference proteome</keyword>
<dbReference type="EMBL" id="KQ964245">
    <property type="protein sequence ID" value="KXJ96378.1"/>
    <property type="molecule type" value="Genomic_DNA"/>
</dbReference>
<evidence type="ECO:0000259" key="1">
    <source>
        <dbReference type="Pfam" id="PF01243"/>
    </source>
</evidence>
<dbReference type="InterPro" id="IPR012349">
    <property type="entry name" value="Split_barrel_FMN-bd"/>
</dbReference>
<gene>
    <name evidence="2" type="ORF">Micbo1qcDRAFT_199200</name>
</gene>
<dbReference type="PANTHER" id="PTHR39336:SF1">
    <property type="entry name" value="PYRIDOXAMINE PHOSPHATE OXIDASE FAMILY PROTEIN (AFU_ORTHOLOGUE AFUA_6G11440)"/>
    <property type="match status" value="1"/>
</dbReference>
<name>A0A136JGX9_9PEZI</name>
<accession>A0A136JGX9</accession>
<sequence length="258" mass="28549">MVAYFPSLSDSLRAWAQAQTVFFIASAPTHGKHVNVSPKGYTDGTFKILGPNLCAYVDRTGSGNETISHIYENGRATLMFCSFGSQPRIMRLFCRGRVIEWDSLEFQPFLSDTMKLEKVDAARAIIVLDIIKVQTSCGYAVPRIRQTALDNSAVGAVAPQCSSLSENLSPLEERLAKEKNDIGVAAFEERPTLKFFNSKREREGTAHDYQNEMNTSSLDGLPGLRAARRDTGENLLVGDRICLQSTRYMGKGSVMFVC</sequence>
<dbReference type="STRING" id="196109.A0A136JGX9"/>
<dbReference type="Gene3D" id="2.30.110.10">
    <property type="entry name" value="Electron Transport, Fmn-binding Protein, Chain A"/>
    <property type="match status" value="1"/>
</dbReference>
<dbReference type="PANTHER" id="PTHR39336">
    <property type="entry name" value="PYRIDOXAMINE PHOSPHATE OXIDASE FAMILY PROTEIN (AFU_ORTHOLOGUE AFUA_6G11440)"/>
    <property type="match status" value="1"/>
</dbReference>
<evidence type="ECO:0000313" key="3">
    <source>
        <dbReference type="Proteomes" id="UP000070501"/>
    </source>
</evidence>
<dbReference type="InterPro" id="IPR011576">
    <property type="entry name" value="Pyridox_Oxase_N"/>
</dbReference>
<dbReference type="SUPFAM" id="SSF50475">
    <property type="entry name" value="FMN-binding split barrel"/>
    <property type="match status" value="1"/>
</dbReference>
<evidence type="ECO:0000313" key="2">
    <source>
        <dbReference type="EMBL" id="KXJ96378.1"/>
    </source>
</evidence>
<dbReference type="AlphaFoldDB" id="A0A136JGX9"/>
<organism evidence="2 3">
    <name type="scientific">Microdochium bolleyi</name>
    <dbReference type="NCBI Taxonomy" id="196109"/>
    <lineage>
        <taxon>Eukaryota</taxon>
        <taxon>Fungi</taxon>
        <taxon>Dikarya</taxon>
        <taxon>Ascomycota</taxon>
        <taxon>Pezizomycotina</taxon>
        <taxon>Sordariomycetes</taxon>
        <taxon>Xylariomycetidae</taxon>
        <taxon>Xylariales</taxon>
        <taxon>Microdochiaceae</taxon>
        <taxon>Microdochium</taxon>
    </lineage>
</organism>
<dbReference type="Proteomes" id="UP000070501">
    <property type="component" value="Unassembled WGS sequence"/>
</dbReference>
<dbReference type="InParanoid" id="A0A136JGX9"/>
<reference evidence="3" key="1">
    <citation type="submission" date="2016-02" db="EMBL/GenBank/DDBJ databases">
        <title>Draft genome sequence of Microdochium bolleyi, a fungal endophyte of beachgrass.</title>
        <authorList>
            <consortium name="DOE Joint Genome Institute"/>
            <person name="David A.S."/>
            <person name="May G."/>
            <person name="Haridas S."/>
            <person name="Lim J."/>
            <person name="Wang M."/>
            <person name="Labutti K."/>
            <person name="Lipzen A."/>
            <person name="Barry K."/>
            <person name="Grigoriev I.V."/>
        </authorList>
    </citation>
    <scope>NUCLEOTIDE SEQUENCE [LARGE SCALE GENOMIC DNA]</scope>
    <source>
        <strain evidence="3">J235TASD1</strain>
    </source>
</reference>
<protein>
    <recommendedName>
        <fullName evidence="1">Pyridoxamine 5'-phosphate oxidase N-terminal domain-containing protein</fullName>
    </recommendedName>
</protein>